<dbReference type="PANTHER" id="PTHR19879:SF9">
    <property type="entry name" value="TRANSCRIPTION INITIATION FACTOR TFIID SUBUNIT 5"/>
    <property type="match status" value="1"/>
</dbReference>
<dbReference type="PANTHER" id="PTHR19879">
    <property type="entry name" value="TRANSCRIPTION INITIATION FACTOR TFIID"/>
    <property type="match status" value="1"/>
</dbReference>
<dbReference type="Pfam" id="PF00400">
    <property type="entry name" value="WD40"/>
    <property type="match status" value="1"/>
</dbReference>
<evidence type="ECO:0000313" key="2">
    <source>
        <dbReference type="EMBL" id="KAG7536001.1"/>
    </source>
</evidence>
<dbReference type="OrthoDB" id="2911645at2759"/>
<dbReference type="InterPro" id="IPR001680">
    <property type="entry name" value="WD40_rpt"/>
</dbReference>
<dbReference type="SUPFAM" id="SSF50998">
    <property type="entry name" value="Quinoprotein alcohol dehydrogenase-like"/>
    <property type="match status" value="1"/>
</dbReference>
<keyword evidence="3" id="KW-1185">Reference proteome</keyword>
<dbReference type="EMBL" id="JABELV010000065">
    <property type="protein sequence ID" value="KAG7536001.1"/>
    <property type="molecule type" value="Genomic_DNA"/>
</dbReference>
<dbReference type="Proteomes" id="UP000812966">
    <property type="component" value="Unassembled WGS sequence"/>
</dbReference>
<protein>
    <recommendedName>
        <fullName evidence="4">WD40 repeat-like protein</fullName>
    </recommendedName>
</protein>
<dbReference type="InterPro" id="IPR015943">
    <property type="entry name" value="WD40/YVTN_repeat-like_dom_sf"/>
</dbReference>
<proteinExistence type="predicted"/>
<accession>A0A8K0JKK7</accession>
<reference evidence="2" key="1">
    <citation type="submission" date="2020-04" db="EMBL/GenBank/DDBJ databases">
        <title>Analysis of mating type loci in Filobasidium floriforme.</title>
        <authorList>
            <person name="Nowrousian M."/>
        </authorList>
    </citation>
    <scope>NUCLEOTIDE SEQUENCE</scope>
    <source>
        <strain evidence="2">CBS 6242</strain>
    </source>
</reference>
<comment type="caution">
    <text evidence="2">The sequence shown here is derived from an EMBL/GenBank/DDBJ whole genome shotgun (WGS) entry which is preliminary data.</text>
</comment>
<dbReference type="PROSITE" id="PS50082">
    <property type="entry name" value="WD_REPEATS_2"/>
    <property type="match status" value="1"/>
</dbReference>
<organism evidence="2 3">
    <name type="scientific">Filobasidium floriforme</name>
    <dbReference type="NCBI Taxonomy" id="5210"/>
    <lineage>
        <taxon>Eukaryota</taxon>
        <taxon>Fungi</taxon>
        <taxon>Dikarya</taxon>
        <taxon>Basidiomycota</taxon>
        <taxon>Agaricomycotina</taxon>
        <taxon>Tremellomycetes</taxon>
        <taxon>Filobasidiales</taxon>
        <taxon>Filobasidiaceae</taxon>
        <taxon>Filobasidium</taxon>
    </lineage>
</organism>
<dbReference type="InterPro" id="IPR011047">
    <property type="entry name" value="Quinoprotein_ADH-like_sf"/>
</dbReference>
<dbReference type="PROSITE" id="PS50294">
    <property type="entry name" value="WD_REPEATS_REGION"/>
    <property type="match status" value="1"/>
</dbReference>
<evidence type="ECO:0000256" key="1">
    <source>
        <dbReference type="PROSITE-ProRule" id="PRU00221"/>
    </source>
</evidence>
<evidence type="ECO:0008006" key="4">
    <source>
        <dbReference type="Google" id="ProtNLM"/>
    </source>
</evidence>
<dbReference type="SMART" id="SM00320">
    <property type="entry name" value="WD40"/>
    <property type="match status" value="2"/>
</dbReference>
<dbReference type="AlphaFoldDB" id="A0A8K0JKK7"/>
<keyword evidence="1" id="KW-0853">WD repeat</keyword>
<sequence length="440" mass="50109">MVGPRCRYDDRLVRPVHRRARDHPVRTHCFYRVARLCSRPPDTLVSSARSRGNRAEDERAETIVWNLEEKSEGPTEMARAEPDEVAREAVEHIQTRLAAAAPPVSLEPGETAELTTTLEKLLSRYISRSSLPSTARRLSGRLCTSFQSPVFNNAGTAFTVLPARSPPSNGDAQWDIRVHELVSGRETILTGHRDSIMWIGFSPDDSLIVSACWDGTFRVWRASTGEQVHVWTTDKQNWTGCFAPDDERFLGTDGNGMIRVWSLSSGELLWSYEQEEEGFMRRWRRFVDWSSDGKYILVGGEELGEILLFEVPSDNSVGPSEAAQRRVLSLEKTRMDDDVKRMARGFLNVNSLRFIFDVDDNDVAFGASTYIDAGIEFVSLARGKRWRIIPFERTDDDDADYKRLDRTKEGWPIYPRWSALKESRQVVVISPDGARFWKLT</sequence>
<gene>
    <name evidence="2" type="ORF">FFLO_03521</name>
</gene>
<feature type="repeat" description="WD" evidence="1">
    <location>
        <begin position="189"/>
        <end position="230"/>
    </location>
</feature>
<evidence type="ECO:0000313" key="3">
    <source>
        <dbReference type="Proteomes" id="UP000812966"/>
    </source>
</evidence>
<name>A0A8K0JKK7_9TREE</name>
<dbReference type="Gene3D" id="2.130.10.10">
    <property type="entry name" value="YVTN repeat-like/Quinoprotein amine dehydrogenase"/>
    <property type="match status" value="1"/>
</dbReference>